<reference evidence="5 6" key="1">
    <citation type="submission" date="2014-04" db="EMBL/GenBank/DDBJ databases">
        <title>Variable characteristics of bacteriocin-producing Streptococcus salivarius strains isolated from Malaysian subjects.</title>
        <authorList>
            <person name="Philip K."/>
            <person name="Barbour A."/>
        </authorList>
    </citation>
    <scope>NUCLEOTIDE SEQUENCE [LARGE SCALE GENOMIC DNA]</scope>
    <source>
        <strain evidence="5 6">NU10</strain>
    </source>
</reference>
<keyword evidence="3" id="KW-0963">Cytoplasm</keyword>
<dbReference type="UniPathway" id="UPA00094"/>
<comment type="caution">
    <text evidence="5">The sequence shown here is derived from an EMBL/GenBank/DDBJ whole genome shotgun (WGS) entry which is preliminary data.</text>
</comment>
<dbReference type="Proteomes" id="UP000027855">
    <property type="component" value="Unassembled WGS sequence"/>
</dbReference>
<keyword evidence="1 3" id="KW-0596">Phosphopantetheine</keyword>
<evidence type="ECO:0000313" key="6">
    <source>
        <dbReference type="Proteomes" id="UP000027855"/>
    </source>
</evidence>
<evidence type="ECO:0000313" key="5">
    <source>
        <dbReference type="EMBL" id="KEO43124.1"/>
    </source>
</evidence>
<dbReference type="AlphaFoldDB" id="A0A074IQB4"/>
<evidence type="ECO:0000259" key="4">
    <source>
        <dbReference type="PROSITE" id="PS50075"/>
    </source>
</evidence>
<name>A0A074IQB4_STRSL</name>
<dbReference type="NCBIfam" id="NF009104">
    <property type="entry name" value="PRK12449.1"/>
    <property type="match status" value="1"/>
</dbReference>
<dbReference type="InterPro" id="IPR009081">
    <property type="entry name" value="PP-bd_ACP"/>
</dbReference>
<dbReference type="Pfam" id="PF00550">
    <property type="entry name" value="PP-binding"/>
    <property type="match status" value="1"/>
</dbReference>
<dbReference type="InterPro" id="IPR036736">
    <property type="entry name" value="ACP-like_sf"/>
</dbReference>
<comment type="similarity">
    <text evidence="3">Belongs to the acyl carrier protein (ACP) family.</text>
</comment>
<feature type="domain" description="Carrier" evidence="4">
    <location>
        <begin position="4"/>
        <end position="78"/>
    </location>
</feature>
<dbReference type="GO" id="GO:0005737">
    <property type="term" value="C:cytoplasm"/>
    <property type="evidence" value="ECO:0007669"/>
    <property type="project" value="UniProtKB-SubCell"/>
</dbReference>
<accession>A0A074IQB4</accession>
<dbReference type="RefSeq" id="WP_037604051.1">
    <property type="nucleotide sequence ID" value="NZ_JADMQU010000028.1"/>
</dbReference>
<dbReference type="EMBL" id="JJMT01000035">
    <property type="protein sequence ID" value="KEO43124.1"/>
    <property type="molecule type" value="Genomic_DNA"/>
</dbReference>
<proteinExistence type="inferred from homology"/>
<keyword evidence="2 3" id="KW-0597">Phosphoprotein</keyword>
<comment type="function">
    <text evidence="3">Carrier of the growing fatty acid chain in fatty acid biosynthesis.</text>
</comment>
<sequence length="81" mass="9404">MSRVEILQKMQLVIQEQMGKEDIVLTESTKLDDLGVDSIELMEFIINLEDEFDLEISDDTIDHMVKVADLLDYLSEELNKE</sequence>
<organism evidence="5 6">
    <name type="scientific">Streptococcus salivarius</name>
    <dbReference type="NCBI Taxonomy" id="1304"/>
    <lineage>
        <taxon>Bacteria</taxon>
        <taxon>Bacillati</taxon>
        <taxon>Bacillota</taxon>
        <taxon>Bacilli</taxon>
        <taxon>Lactobacillales</taxon>
        <taxon>Streptococcaceae</taxon>
        <taxon>Streptococcus</taxon>
    </lineage>
</organism>
<gene>
    <name evidence="3" type="primary">acpP</name>
    <name evidence="5" type="ORF">DL07_07815</name>
</gene>
<dbReference type="SUPFAM" id="SSF47336">
    <property type="entry name" value="ACP-like"/>
    <property type="match status" value="1"/>
</dbReference>
<feature type="modified residue" description="O-(pantetheine 4'-phosphoryl)serine" evidence="3">
    <location>
        <position position="38"/>
    </location>
</feature>
<dbReference type="HAMAP" id="MF_01217">
    <property type="entry name" value="Acyl_carrier"/>
    <property type="match status" value="1"/>
</dbReference>
<keyword evidence="3" id="KW-0276">Fatty acid metabolism</keyword>
<comment type="subcellular location">
    <subcellularLocation>
        <location evidence="3">Cytoplasm</location>
    </subcellularLocation>
</comment>
<dbReference type="GO" id="GO:0000036">
    <property type="term" value="F:acyl carrier activity"/>
    <property type="evidence" value="ECO:0007669"/>
    <property type="project" value="UniProtKB-UniRule"/>
</dbReference>
<evidence type="ECO:0000256" key="3">
    <source>
        <dbReference type="HAMAP-Rule" id="MF_01217"/>
    </source>
</evidence>
<dbReference type="Gene3D" id="1.10.1200.10">
    <property type="entry name" value="ACP-like"/>
    <property type="match status" value="1"/>
</dbReference>
<dbReference type="PROSITE" id="PS50075">
    <property type="entry name" value="CARRIER"/>
    <property type="match status" value="1"/>
</dbReference>
<comment type="PTM">
    <text evidence="3">4'-phosphopantetheine is transferred from CoA to a specific serine of apo-ACP by AcpS. This modification is essential for activity because fatty acids are bound in thioester linkage to the sulfhydryl of the prosthetic group.</text>
</comment>
<keyword evidence="3" id="KW-0275">Fatty acid biosynthesis</keyword>
<protein>
    <recommendedName>
        <fullName evidence="3">Acyl carrier protein</fullName>
        <shortName evidence="3">ACP</shortName>
    </recommendedName>
</protein>
<keyword evidence="3" id="KW-0444">Lipid biosynthesis</keyword>
<evidence type="ECO:0000256" key="2">
    <source>
        <dbReference type="ARBA" id="ARBA00022553"/>
    </source>
</evidence>
<dbReference type="InterPro" id="IPR003231">
    <property type="entry name" value="ACP"/>
</dbReference>
<evidence type="ECO:0000256" key="1">
    <source>
        <dbReference type="ARBA" id="ARBA00022450"/>
    </source>
</evidence>
<comment type="pathway">
    <text evidence="3">Lipid metabolism; fatty acid biosynthesis.</text>
</comment>
<keyword evidence="3" id="KW-0443">Lipid metabolism</keyword>